<accession>A0A8H8D904</accession>
<sequence length="61" mass="6821">MSRYRPFSRSGCPCHVSVFPAHAHQRGKALHHLGLRTALMETPLKREGIHPNRGNGLGCYI</sequence>
<evidence type="ECO:0000313" key="1">
    <source>
        <dbReference type="EMBL" id="KAG5305207.1"/>
    </source>
</evidence>
<dbReference type="Proteomes" id="UP000670092">
    <property type="component" value="Unassembled WGS sequence"/>
</dbReference>
<evidence type="ECO:0000313" key="2">
    <source>
        <dbReference type="Proteomes" id="UP000670092"/>
    </source>
</evidence>
<name>A0A8H8D904_AJECA</name>
<gene>
    <name evidence="1" type="ORF">I7I52_03793</name>
</gene>
<comment type="caution">
    <text evidence="1">The sequence shown here is derived from an EMBL/GenBank/DDBJ whole genome shotgun (WGS) entry which is preliminary data.</text>
</comment>
<proteinExistence type="predicted"/>
<organism evidence="1 2">
    <name type="scientific">Ajellomyces capsulatus</name>
    <name type="common">Darling's disease fungus</name>
    <name type="synonym">Histoplasma capsulatum</name>
    <dbReference type="NCBI Taxonomy" id="5037"/>
    <lineage>
        <taxon>Eukaryota</taxon>
        <taxon>Fungi</taxon>
        <taxon>Dikarya</taxon>
        <taxon>Ascomycota</taxon>
        <taxon>Pezizomycotina</taxon>
        <taxon>Eurotiomycetes</taxon>
        <taxon>Eurotiomycetidae</taxon>
        <taxon>Onygenales</taxon>
        <taxon>Ajellomycetaceae</taxon>
        <taxon>Histoplasma</taxon>
    </lineage>
</organism>
<reference evidence="1 2" key="1">
    <citation type="submission" date="2021-01" db="EMBL/GenBank/DDBJ databases">
        <title>Chromosome-level genome assembly of a human fungal pathogen reveals clustering of transcriptionally co-regulated genes.</title>
        <authorList>
            <person name="Voorhies M."/>
            <person name="Cohen S."/>
            <person name="Shea T.P."/>
            <person name="Petrus S."/>
            <person name="Munoz J.F."/>
            <person name="Poplawski S."/>
            <person name="Goldman W.E."/>
            <person name="Michael T."/>
            <person name="Cuomo C.A."/>
            <person name="Sil A."/>
            <person name="Beyhan S."/>
        </authorList>
    </citation>
    <scope>NUCLEOTIDE SEQUENCE [LARGE SCALE GENOMIC DNA]</scope>
    <source>
        <strain evidence="1 2">G184AR</strain>
    </source>
</reference>
<dbReference type="VEuPathDB" id="FungiDB:I7I52_03793"/>
<protein>
    <submittedName>
        <fullName evidence="1">Uncharacterized protein</fullName>
    </submittedName>
</protein>
<dbReference type="AlphaFoldDB" id="A0A8H8D904"/>
<dbReference type="EMBL" id="JAEVHI010000001">
    <property type="protein sequence ID" value="KAG5305207.1"/>
    <property type="molecule type" value="Genomic_DNA"/>
</dbReference>